<evidence type="ECO:0000256" key="1">
    <source>
        <dbReference type="ARBA" id="ARBA00004948"/>
    </source>
</evidence>
<dbReference type="PANTHER" id="PTHR20857:SF23">
    <property type="entry name" value="THIAMINE BIOSYNTHETIC BIFUNCTIONAL ENZYME"/>
    <property type="match status" value="1"/>
</dbReference>
<sequence>MSSNFIHYLISDPQYYGSTPKSISQKLNEVFKQHRVDFACFRDKQSSDFEILAQAFIDTCHQNNISKIILNNELGVAIKLKAYGVHLTSQQFHLIPKAKKAGLYTIISCHNEKEIQKAIELNADTITYSPIFDTPNKGAAKGVTHLKAVCKKYDIDVIALGGITNKNHVEMIQQSLAKGFASIRYFV</sequence>
<protein>
    <submittedName>
        <fullName evidence="4">Thiamine phosphate synthase</fullName>
    </submittedName>
</protein>
<comment type="caution">
    <text evidence="4">The sequence shown here is derived from an EMBL/GenBank/DDBJ whole genome shotgun (WGS) entry which is preliminary data.</text>
</comment>
<dbReference type="RefSeq" id="WP_128996249.1">
    <property type="nucleotide sequence ID" value="NZ_PDKN01000004.1"/>
</dbReference>
<dbReference type="InterPro" id="IPR022998">
    <property type="entry name" value="ThiamineP_synth_TenI"/>
</dbReference>
<dbReference type="Proteomes" id="UP000290657">
    <property type="component" value="Unassembled WGS sequence"/>
</dbReference>
<name>A0A4Q0XRH9_9BACT</name>
<organism evidence="4 5">
    <name type="scientific">Candidatus Marinarcus aquaticus</name>
    <dbReference type="NCBI Taxonomy" id="2044504"/>
    <lineage>
        <taxon>Bacteria</taxon>
        <taxon>Pseudomonadati</taxon>
        <taxon>Campylobacterota</taxon>
        <taxon>Epsilonproteobacteria</taxon>
        <taxon>Campylobacterales</taxon>
        <taxon>Arcobacteraceae</taxon>
        <taxon>Candidatus Marinarcus</taxon>
    </lineage>
</organism>
<comment type="pathway">
    <text evidence="1">Cofactor biosynthesis; thiamine diphosphate biosynthesis.</text>
</comment>
<gene>
    <name evidence="4" type="ORF">CRV04_07655</name>
</gene>
<dbReference type="SUPFAM" id="SSF51391">
    <property type="entry name" value="Thiamin phosphate synthase"/>
    <property type="match status" value="1"/>
</dbReference>
<dbReference type="GO" id="GO:0009228">
    <property type="term" value="P:thiamine biosynthetic process"/>
    <property type="evidence" value="ECO:0007669"/>
    <property type="project" value="UniProtKB-KW"/>
</dbReference>
<dbReference type="OrthoDB" id="5347413at2"/>
<dbReference type="InterPro" id="IPR013785">
    <property type="entry name" value="Aldolase_TIM"/>
</dbReference>
<proteinExistence type="predicted"/>
<dbReference type="Pfam" id="PF02581">
    <property type="entry name" value="TMP-TENI"/>
    <property type="match status" value="1"/>
</dbReference>
<dbReference type="EMBL" id="PDKN01000004">
    <property type="protein sequence ID" value="RXJ57677.1"/>
    <property type="molecule type" value="Genomic_DNA"/>
</dbReference>
<dbReference type="AlphaFoldDB" id="A0A4Q0XRH9"/>
<feature type="domain" description="Thiamine phosphate synthase/TenI" evidence="3">
    <location>
        <begin position="8"/>
        <end position="184"/>
    </location>
</feature>
<dbReference type="CDD" id="cd00564">
    <property type="entry name" value="TMP_TenI"/>
    <property type="match status" value="1"/>
</dbReference>
<dbReference type="InterPro" id="IPR036206">
    <property type="entry name" value="ThiamineP_synth_sf"/>
</dbReference>
<evidence type="ECO:0000313" key="4">
    <source>
        <dbReference type="EMBL" id="RXJ57677.1"/>
    </source>
</evidence>
<dbReference type="GO" id="GO:0005737">
    <property type="term" value="C:cytoplasm"/>
    <property type="evidence" value="ECO:0007669"/>
    <property type="project" value="TreeGrafter"/>
</dbReference>
<keyword evidence="2" id="KW-0784">Thiamine biosynthesis</keyword>
<dbReference type="PANTHER" id="PTHR20857">
    <property type="entry name" value="THIAMINE-PHOSPHATE PYROPHOSPHORYLASE"/>
    <property type="match status" value="1"/>
</dbReference>
<evidence type="ECO:0000256" key="2">
    <source>
        <dbReference type="ARBA" id="ARBA00022977"/>
    </source>
</evidence>
<evidence type="ECO:0000259" key="3">
    <source>
        <dbReference type="Pfam" id="PF02581"/>
    </source>
</evidence>
<keyword evidence="5" id="KW-1185">Reference proteome</keyword>
<reference evidence="4 5" key="1">
    <citation type="submission" date="2017-10" db="EMBL/GenBank/DDBJ databases">
        <title>Genomics of the genus Arcobacter.</title>
        <authorList>
            <person name="Perez-Cataluna A."/>
            <person name="Figueras M.J."/>
        </authorList>
    </citation>
    <scope>NUCLEOTIDE SEQUENCE [LARGE SCALE GENOMIC DNA]</scope>
    <source>
        <strain evidence="4 5">CECT 8987</strain>
    </source>
</reference>
<evidence type="ECO:0000313" key="5">
    <source>
        <dbReference type="Proteomes" id="UP000290657"/>
    </source>
</evidence>
<dbReference type="Gene3D" id="3.20.20.70">
    <property type="entry name" value="Aldolase class I"/>
    <property type="match status" value="1"/>
</dbReference>
<dbReference type="GO" id="GO:0004789">
    <property type="term" value="F:thiamine-phosphate diphosphorylase activity"/>
    <property type="evidence" value="ECO:0007669"/>
    <property type="project" value="TreeGrafter"/>
</dbReference>
<accession>A0A4Q0XRH9</accession>